<dbReference type="OrthoDB" id="5796062at2759"/>
<feature type="signal peptide" evidence="1">
    <location>
        <begin position="1"/>
        <end position="26"/>
    </location>
</feature>
<keyword evidence="1" id="KW-0732">Signal</keyword>
<sequence length="116" mass="13154">MSTMSTSFRLRFYAFLVISAFCYTHAAVPLTSYYWTTRTIECVNSGLNISRCALRKPGKAAELNPGCFEELTKVIKETQYNKTVINPKTKKIEKDCRMQGSILRPSVYKTDALPLS</sequence>
<accession>A0A4U8V1A8</accession>
<feature type="chain" id="PRO_5020937661" evidence="1">
    <location>
        <begin position="27"/>
        <end position="116"/>
    </location>
</feature>
<evidence type="ECO:0000313" key="2">
    <source>
        <dbReference type="EMBL" id="TMS39686.1"/>
    </source>
</evidence>
<name>A0A4U8V1A8_STECR</name>
<dbReference type="EMBL" id="AZBU02000001">
    <property type="protein sequence ID" value="TMS39686.1"/>
    <property type="molecule type" value="Genomic_DNA"/>
</dbReference>
<comment type="caution">
    <text evidence="2">The sequence shown here is derived from an EMBL/GenBank/DDBJ whole genome shotgun (WGS) entry which is preliminary data.</text>
</comment>
<reference evidence="2" key="1">
    <citation type="submission" date="2013-11" db="EMBL/GenBank/DDBJ databases">
        <authorList>
            <person name="Sternberg P."/>
            <person name="Dillman A."/>
            <person name="Macchietto M."/>
        </authorList>
    </citation>
    <scope>NUCLEOTIDE SEQUENCE</scope>
    <source>
        <strain evidence="2">ALL</strain>
    </source>
</reference>
<proteinExistence type="predicted"/>
<reference evidence="2" key="3">
    <citation type="journal article" date="2019" name="G3 (Bethesda)">
        <title>Hybrid Assembly of the Genome of the Entomopathogenic Nematode Steinernema carpocapsae Identifies the X-Chromosome.</title>
        <authorList>
            <person name="Serra L."/>
            <person name="Macchietto M."/>
            <person name="Macias-Munoz A."/>
            <person name="McGill C.J."/>
            <person name="Rodriguez I.M."/>
            <person name="Rodriguez B."/>
            <person name="Murad R."/>
            <person name="Mortazavi A."/>
        </authorList>
    </citation>
    <scope>NUCLEOTIDE SEQUENCE [LARGE SCALE GENOMIC DNA]</scope>
    <source>
        <strain evidence="2">ALL</strain>
    </source>
</reference>
<reference evidence="2" key="2">
    <citation type="journal article" date="2015" name="Genome Biol.">
        <title>Comparative genomics of Steinernema reveals deeply conserved gene regulatory networks.</title>
        <authorList>
            <person name="Dillman A.R."/>
            <person name="Macchietto M."/>
            <person name="Porter C.F."/>
            <person name="Rogers A."/>
            <person name="Williams B."/>
            <person name="Antoshechkin I."/>
            <person name="Lee M.M."/>
            <person name="Goodwin Z."/>
            <person name="Lu X."/>
            <person name="Lewis E.E."/>
            <person name="Goodrich-Blair H."/>
            <person name="Stock S.P."/>
            <person name="Adams B.J."/>
            <person name="Sternberg P.W."/>
            <person name="Mortazavi A."/>
        </authorList>
    </citation>
    <scope>NUCLEOTIDE SEQUENCE [LARGE SCALE GENOMIC DNA]</scope>
    <source>
        <strain evidence="2">ALL</strain>
    </source>
</reference>
<gene>
    <name evidence="2" type="ORF">L596_006171</name>
</gene>
<dbReference type="AlphaFoldDB" id="A0A4U8V1A8"/>
<protein>
    <submittedName>
        <fullName evidence="2">Uncharacterized protein</fullName>
    </submittedName>
</protein>
<organism evidence="2">
    <name type="scientific">Steinernema carpocapsae</name>
    <name type="common">Entomopathogenic nematode</name>
    <dbReference type="NCBI Taxonomy" id="34508"/>
    <lineage>
        <taxon>Eukaryota</taxon>
        <taxon>Metazoa</taxon>
        <taxon>Ecdysozoa</taxon>
        <taxon>Nematoda</taxon>
        <taxon>Chromadorea</taxon>
        <taxon>Rhabditida</taxon>
        <taxon>Tylenchina</taxon>
        <taxon>Panagrolaimomorpha</taxon>
        <taxon>Strongyloidoidea</taxon>
        <taxon>Steinernematidae</taxon>
        <taxon>Steinernema</taxon>
    </lineage>
</organism>
<evidence type="ECO:0000256" key="1">
    <source>
        <dbReference type="SAM" id="SignalP"/>
    </source>
</evidence>